<dbReference type="PANTHER" id="PTHR12526:SF625">
    <property type="entry name" value="PHOSPHATIDYLINOSITOL GLYCAN-CLASS A"/>
    <property type="match status" value="1"/>
</dbReference>
<dbReference type="Gene3D" id="3.40.50.2000">
    <property type="entry name" value="Glycogen Phosphorylase B"/>
    <property type="match status" value="2"/>
</dbReference>
<gene>
    <name evidence="3" type="ORF">COS99_00300</name>
</gene>
<dbReference type="SUPFAM" id="SSF53756">
    <property type="entry name" value="UDP-Glycosyltransferase/glycogen phosphorylase"/>
    <property type="match status" value="1"/>
</dbReference>
<dbReference type="PANTHER" id="PTHR12526">
    <property type="entry name" value="GLYCOSYLTRANSFERASE"/>
    <property type="match status" value="1"/>
</dbReference>
<comment type="caution">
    <text evidence="3">The sequence shown here is derived from an EMBL/GenBank/DDBJ whole genome shotgun (WGS) entry which is preliminary data.</text>
</comment>
<evidence type="ECO:0000313" key="3">
    <source>
        <dbReference type="EMBL" id="PIU42436.1"/>
    </source>
</evidence>
<dbReference type="CDD" id="cd03801">
    <property type="entry name" value="GT4_PimA-like"/>
    <property type="match status" value="1"/>
</dbReference>
<feature type="domain" description="Glycosyltransferase subfamily 4-like N-terminal" evidence="2">
    <location>
        <begin position="16"/>
        <end position="188"/>
    </location>
</feature>
<keyword evidence="3" id="KW-0808">Transferase</keyword>
<dbReference type="AlphaFoldDB" id="A0A2J0L570"/>
<sequence>MRIALFAWESMHSISVGGVAVHVTELACALERKGHEVHVFTRVGDHNQPWYECIHGVHYHRCPFQSSHDFVEEVNNMCRSFVHTFFDVENMVGRFDIIHAHDWLASNAMVWIKEGRGHKSVMTIHSTEYGRCGNNFFGGTSARVRDHERHGTYCADRIISVSKALKGEIMWMYNVPDWKAHVVYNGINYRNYDGWIDPAAVRRLYGIGPLDPMVLFVGRLVYQKGPDLLLDAVPYILKYYSNAKFVFAGDGEMRWGVEEQARSMGISHATRFLGYTNGWKLVDLYKASDVVCVPSRNEPFGIIILEAWSAGKPVVASLNGGPAEIVWHDVNGLKIYPQPESIAWGIGTAFEDFEHARWMGKNGRIAVESAFSWDAIADQVLAVYHS</sequence>
<name>A0A2J0L570_9BACT</name>
<evidence type="ECO:0000313" key="4">
    <source>
        <dbReference type="Proteomes" id="UP000230052"/>
    </source>
</evidence>
<dbReference type="InterPro" id="IPR028098">
    <property type="entry name" value="Glyco_trans_4-like_N"/>
</dbReference>
<protein>
    <submittedName>
        <fullName evidence="3">Glycosyltransferase family 1 protein</fullName>
    </submittedName>
</protein>
<dbReference type="InterPro" id="IPR001296">
    <property type="entry name" value="Glyco_trans_1"/>
</dbReference>
<evidence type="ECO:0000259" key="1">
    <source>
        <dbReference type="Pfam" id="PF00534"/>
    </source>
</evidence>
<organism evidence="3 4">
    <name type="scientific">Candidatus Aquitaenariimonas noxiae</name>
    <dbReference type="NCBI Taxonomy" id="1974741"/>
    <lineage>
        <taxon>Bacteria</taxon>
        <taxon>Pseudomonadati</taxon>
        <taxon>Candidatus Omnitrophota</taxon>
        <taxon>Candidatus Aquitaenariimonas</taxon>
    </lineage>
</organism>
<feature type="domain" description="Glycosyl transferase family 1" evidence="1">
    <location>
        <begin position="211"/>
        <end position="364"/>
    </location>
</feature>
<dbReference type="Pfam" id="PF00534">
    <property type="entry name" value="Glycos_transf_1"/>
    <property type="match status" value="1"/>
</dbReference>
<dbReference type="Pfam" id="PF13439">
    <property type="entry name" value="Glyco_transf_4"/>
    <property type="match status" value="1"/>
</dbReference>
<reference evidence="3 4" key="1">
    <citation type="submission" date="2017-09" db="EMBL/GenBank/DDBJ databases">
        <title>Depth-based differentiation of microbial function through sediment-hosted aquifers and enrichment of novel symbionts in the deep terrestrial subsurface.</title>
        <authorList>
            <person name="Probst A.J."/>
            <person name="Ladd B."/>
            <person name="Jarett J.K."/>
            <person name="Geller-Mcgrath D.E."/>
            <person name="Sieber C.M."/>
            <person name="Emerson J.B."/>
            <person name="Anantharaman K."/>
            <person name="Thomas B.C."/>
            <person name="Malmstrom R."/>
            <person name="Stieglmeier M."/>
            <person name="Klingl A."/>
            <person name="Woyke T."/>
            <person name="Ryan C.M."/>
            <person name="Banfield J.F."/>
        </authorList>
    </citation>
    <scope>NUCLEOTIDE SEQUENCE [LARGE SCALE GENOMIC DNA]</scope>
    <source>
        <strain evidence="3">CG07_land_8_20_14_0_80_42_15</strain>
    </source>
</reference>
<dbReference type="Proteomes" id="UP000230052">
    <property type="component" value="Unassembled WGS sequence"/>
</dbReference>
<dbReference type="GO" id="GO:0016757">
    <property type="term" value="F:glycosyltransferase activity"/>
    <property type="evidence" value="ECO:0007669"/>
    <property type="project" value="InterPro"/>
</dbReference>
<evidence type="ECO:0000259" key="2">
    <source>
        <dbReference type="Pfam" id="PF13439"/>
    </source>
</evidence>
<accession>A0A2J0L570</accession>
<dbReference type="EMBL" id="PEWV01000005">
    <property type="protein sequence ID" value="PIU42436.1"/>
    <property type="molecule type" value="Genomic_DNA"/>
</dbReference>
<proteinExistence type="predicted"/>